<dbReference type="EMBL" id="UYYG01001150">
    <property type="protein sequence ID" value="VDN54530.1"/>
    <property type="molecule type" value="Genomic_DNA"/>
</dbReference>
<evidence type="ECO:0000313" key="4">
    <source>
        <dbReference type="WBParaSite" id="DME_0000014301-mRNA-1"/>
    </source>
</evidence>
<dbReference type="WBParaSite" id="DME_0000014301-mRNA-1">
    <property type="protein sequence ID" value="DME_0000014301-mRNA-1"/>
    <property type="gene ID" value="DME_0000014301"/>
</dbReference>
<protein>
    <submittedName>
        <fullName evidence="1 4">Uncharacterized protein</fullName>
    </submittedName>
</protein>
<evidence type="ECO:0000313" key="1">
    <source>
        <dbReference type="EMBL" id="VDN54530.1"/>
    </source>
</evidence>
<keyword evidence="3" id="KW-1185">Reference proteome</keyword>
<evidence type="ECO:0000313" key="3">
    <source>
        <dbReference type="Proteomes" id="UP000274756"/>
    </source>
</evidence>
<dbReference type="OrthoDB" id="5984724at2759"/>
<evidence type="ECO:0000313" key="2">
    <source>
        <dbReference type="Proteomes" id="UP000038040"/>
    </source>
</evidence>
<proteinExistence type="predicted"/>
<dbReference type="Proteomes" id="UP000038040">
    <property type="component" value="Unplaced"/>
</dbReference>
<reference evidence="4" key="1">
    <citation type="submission" date="2017-02" db="UniProtKB">
        <authorList>
            <consortium name="WormBaseParasite"/>
        </authorList>
    </citation>
    <scope>IDENTIFICATION</scope>
</reference>
<dbReference type="AlphaFoldDB" id="A0A0N4U0Q6"/>
<accession>A0A0N4U0Q6</accession>
<sequence>MFEQDVFRYLETIEIGDPIDSVDDEEDCGQFLKSVRKYEDRYAGLERTKTLIGIKFWISLWKNANRLKDQYDQGFKEQLENIIQLATPEVITYLIYYAAHLPIITPDKLYATLRVVFNALASSKKGH</sequence>
<name>A0A0N4U0Q6_DRAME</name>
<dbReference type="Proteomes" id="UP000274756">
    <property type="component" value="Unassembled WGS sequence"/>
</dbReference>
<gene>
    <name evidence="1" type="ORF">DME_LOCUS4503</name>
</gene>
<organism evidence="2 4">
    <name type="scientific">Dracunculus medinensis</name>
    <name type="common">Guinea worm</name>
    <dbReference type="NCBI Taxonomy" id="318479"/>
    <lineage>
        <taxon>Eukaryota</taxon>
        <taxon>Metazoa</taxon>
        <taxon>Ecdysozoa</taxon>
        <taxon>Nematoda</taxon>
        <taxon>Chromadorea</taxon>
        <taxon>Rhabditida</taxon>
        <taxon>Spirurina</taxon>
        <taxon>Dracunculoidea</taxon>
        <taxon>Dracunculidae</taxon>
        <taxon>Dracunculus</taxon>
    </lineage>
</organism>
<reference evidence="1 3" key="2">
    <citation type="submission" date="2018-11" db="EMBL/GenBank/DDBJ databases">
        <authorList>
            <consortium name="Pathogen Informatics"/>
        </authorList>
    </citation>
    <scope>NUCLEOTIDE SEQUENCE [LARGE SCALE GENOMIC DNA]</scope>
</reference>